<dbReference type="InterPro" id="IPR051076">
    <property type="entry name" value="Golgi_membrane_TVP38/TMEM64"/>
</dbReference>
<evidence type="ECO:0000313" key="13">
    <source>
        <dbReference type="EMBL" id="CAE6406012.1"/>
    </source>
</evidence>
<gene>
    <name evidence="13" type="ORF">RDB_LOCUS61613</name>
</gene>
<evidence type="ECO:0000256" key="7">
    <source>
        <dbReference type="ARBA" id="ARBA00022989"/>
    </source>
</evidence>
<dbReference type="GO" id="GO:0000139">
    <property type="term" value="C:Golgi membrane"/>
    <property type="evidence" value="ECO:0007669"/>
    <property type="project" value="UniProtKB-SubCell"/>
</dbReference>
<proteinExistence type="inferred from homology"/>
<dbReference type="InterPro" id="IPR032816">
    <property type="entry name" value="VTT_dom"/>
</dbReference>
<dbReference type="PANTHER" id="PTHR47549:SF2">
    <property type="entry name" value="GOLGI APPARATUS MEMBRANE PROTEIN TVP38"/>
    <property type="match status" value="1"/>
</dbReference>
<evidence type="ECO:0000259" key="12">
    <source>
        <dbReference type="Pfam" id="PF09335"/>
    </source>
</evidence>
<keyword evidence="9 11" id="KW-0472">Membrane</keyword>
<dbReference type="EMBL" id="CAJMWS010000308">
    <property type="protein sequence ID" value="CAE6406012.1"/>
    <property type="molecule type" value="Genomic_DNA"/>
</dbReference>
<evidence type="ECO:0000256" key="10">
    <source>
        <dbReference type="SAM" id="MobiDB-lite"/>
    </source>
</evidence>
<reference evidence="13" key="1">
    <citation type="submission" date="2021-01" db="EMBL/GenBank/DDBJ databases">
        <authorList>
            <person name="Kaushik A."/>
        </authorList>
    </citation>
    <scope>NUCLEOTIDE SEQUENCE</scope>
    <source>
        <strain evidence="13">AG1-1C</strain>
    </source>
</reference>
<feature type="transmembrane region" description="Helical" evidence="11">
    <location>
        <begin position="129"/>
        <end position="150"/>
    </location>
</feature>
<comment type="function">
    <text evidence="1">Golgi membrane protein involved in vesicular trafficking and spindle migration.</text>
</comment>
<dbReference type="AlphaFoldDB" id="A0A8H2WW20"/>
<evidence type="ECO:0000256" key="9">
    <source>
        <dbReference type="ARBA" id="ARBA00023136"/>
    </source>
</evidence>
<keyword evidence="6 11" id="KW-0812">Transmembrane</keyword>
<dbReference type="PANTHER" id="PTHR47549">
    <property type="entry name" value="GOLGI APPARATUS MEMBRANE PROTEIN TVP38-RELATED"/>
    <property type="match status" value="1"/>
</dbReference>
<evidence type="ECO:0000256" key="3">
    <source>
        <dbReference type="ARBA" id="ARBA00008640"/>
    </source>
</evidence>
<dbReference type="Pfam" id="PF09335">
    <property type="entry name" value="VTT_dom"/>
    <property type="match status" value="1"/>
</dbReference>
<protein>
    <recommendedName>
        <fullName evidence="4">Golgi apparatus membrane protein TVP38</fullName>
    </recommendedName>
    <alternativeName>
        <fullName evidence="5">Golgi apparatus membrane protein tvp38</fullName>
    </alternativeName>
</protein>
<evidence type="ECO:0000256" key="11">
    <source>
        <dbReference type="SAM" id="Phobius"/>
    </source>
</evidence>
<dbReference type="Proteomes" id="UP000663846">
    <property type="component" value="Unassembled WGS sequence"/>
</dbReference>
<comment type="similarity">
    <text evidence="3">Belongs to the TVP38/TMEM64 family.</text>
</comment>
<feature type="transmembrane region" description="Helical" evidence="11">
    <location>
        <begin position="200"/>
        <end position="225"/>
    </location>
</feature>
<feature type="transmembrane region" description="Helical" evidence="11">
    <location>
        <begin position="323"/>
        <end position="342"/>
    </location>
</feature>
<name>A0A8H2WW20_9AGAM</name>
<comment type="subcellular location">
    <subcellularLocation>
        <location evidence="2">Golgi apparatus membrane</location>
        <topology evidence="2">Multi-pass membrane protein</topology>
    </subcellularLocation>
</comment>
<feature type="compositionally biased region" description="Basic and acidic residues" evidence="10">
    <location>
        <begin position="77"/>
        <end position="87"/>
    </location>
</feature>
<evidence type="ECO:0000256" key="8">
    <source>
        <dbReference type="ARBA" id="ARBA00023034"/>
    </source>
</evidence>
<keyword evidence="7 11" id="KW-1133">Transmembrane helix</keyword>
<organism evidence="13 14">
    <name type="scientific">Rhizoctonia solani</name>
    <dbReference type="NCBI Taxonomy" id="456999"/>
    <lineage>
        <taxon>Eukaryota</taxon>
        <taxon>Fungi</taxon>
        <taxon>Dikarya</taxon>
        <taxon>Basidiomycota</taxon>
        <taxon>Agaricomycotina</taxon>
        <taxon>Agaricomycetes</taxon>
        <taxon>Cantharellales</taxon>
        <taxon>Ceratobasidiaceae</taxon>
        <taxon>Rhizoctonia</taxon>
    </lineage>
</organism>
<feature type="domain" description="VTT" evidence="12">
    <location>
        <begin position="190"/>
        <end position="306"/>
    </location>
</feature>
<sequence>MGVNTYVSPRFSEWASFKNSSRVFREVRAWAAVDQLIPDVDTLMATLAPYNSRPYPLPGDAPPSGSGYITYSKSEPEFHDPSLDHDATPLTGRGIRRSGSPTPSEKEELKQYDGFLKRLFRKESYKDKGFVVTVLVVIILIIITILLSIFHKQIVKALLPAARWVKKAPAGWLIPIALLIVLSIPPLFGAEIVHLLCGMFYGLGIGFLLVCVGTVLGETLTFFMFRYCLRSRADKLERGKGSPQWAALARVIREGGFWVALVIRYSAIPTHVGTALFAACGMNFWVFLLTLALSLPRQLAGVYIGVLAEEEAEGHPSKTDKTISTVVLIVTIVITIVAMRWLSGRMKAAALTIIRERRTQEATEVEGKPFNPQSLYDPANATSGTWTGTANSDVYFGTRTPSPAPPNAPAEASMPAIPGPAQVHVQTV</sequence>
<keyword evidence="8" id="KW-0333">Golgi apparatus</keyword>
<evidence type="ECO:0000256" key="2">
    <source>
        <dbReference type="ARBA" id="ARBA00004653"/>
    </source>
</evidence>
<evidence type="ECO:0000313" key="14">
    <source>
        <dbReference type="Proteomes" id="UP000663846"/>
    </source>
</evidence>
<evidence type="ECO:0000256" key="6">
    <source>
        <dbReference type="ARBA" id="ARBA00022692"/>
    </source>
</evidence>
<accession>A0A8H2WW20</accession>
<evidence type="ECO:0000256" key="4">
    <source>
        <dbReference type="ARBA" id="ARBA00013533"/>
    </source>
</evidence>
<feature type="region of interest" description="Disordered" evidence="10">
    <location>
        <begin position="77"/>
        <end position="107"/>
    </location>
</feature>
<feature type="region of interest" description="Disordered" evidence="10">
    <location>
        <begin position="392"/>
        <end position="417"/>
    </location>
</feature>
<comment type="caution">
    <text evidence="13">The sequence shown here is derived from an EMBL/GenBank/DDBJ whole genome shotgun (WGS) entry which is preliminary data.</text>
</comment>
<evidence type="ECO:0000256" key="1">
    <source>
        <dbReference type="ARBA" id="ARBA00002978"/>
    </source>
</evidence>
<evidence type="ECO:0000256" key="5">
    <source>
        <dbReference type="ARBA" id="ARBA00020673"/>
    </source>
</evidence>
<feature type="transmembrane region" description="Helical" evidence="11">
    <location>
        <begin position="275"/>
        <end position="295"/>
    </location>
</feature>
<feature type="transmembrane region" description="Helical" evidence="11">
    <location>
        <begin position="170"/>
        <end position="188"/>
    </location>
</feature>